<comment type="subcellular location">
    <subcellularLocation>
        <location evidence="2">Cytoplasm</location>
    </subcellularLocation>
</comment>
<feature type="region of interest" description="Disordered" evidence="16">
    <location>
        <begin position="48"/>
        <end position="106"/>
    </location>
</feature>
<dbReference type="Gene3D" id="3.50.20.20">
    <property type="entry name" value="Janus/Ocnus"/>
    <property type="match status" value="1"/>
</dbReference>
<dbReference type="EC" id="3.9.1.3" evidence="5"/>
<evidence type="ECO:0000256" key="9">
    <source>
        <dbReference type="ARBA" id="ARBA00022912"/>
    </source>
</evidence>
<evidence type="ECO:0000256" key="11">
    <source>
        <dbReference type="ARBA" id="ARBA00030831"/>
    </source>
</evidence>
<evidence type="ECO:0000256" key="6">
    <source>
        <dbReference type="ARBA" id="ARBA00014497"/>
    </source>
</evidence>
<evidence type="ECO:0000256" key="14">
    <source>
        <dbReference type="PIRSR" id="PIRSR607702-1"/>
    </source>
</evidence>
<comment type="similarity">
    <text evidence="3">Belongs to the janus family.</text>
</comment>
<evidence type="ECO:0000256" key="4">
    <source>
        <dbReference type="ARBA" id="ARBA00011245"/>
    </source>
</evidence>
<dbReference type="GO" id="GO:0005829">
    <property type="term" value="C:cytosol"/>
    <property type="evidence" value="ECO:0007669"/>
    <property type="project" value="TreeGrafter"/>
</dbReference>
<name>A0A0F7U6H8_NEOCL</name>
<comment type="catalytic activity">
    <reaction evidence="12">
        <text>N(pros)-phospho-L-histidyl-[protein] + H2O = L-histidyl-[protein] + phosphate</text>
        <dbReference type="Rhea" id="RHEA:47964"/>
        <dbReference type="Rhea" id="RHEA-COMP:9745"/>
        <dbReference type="Rhea" id="RHEA-COMP:9746"/>
        <dbReference type="ChEBI" id="CHEBI:15377"/>
        <dbReference type="ChEBI" id="CHEBI:29979"/>
        <dbReference type="ChEBI" id="CHEBI:43474"/>
        <dbReference type="ChEBI" id="CHEBI:64837"/>
        <dbReference type="EC" id="3.9.1.3"/>
    </reaction>
</comment>
<dbReference type="GO" id="GO:0101006">
    <property type="term" value="F:protein histidine phosphatase activity"/>
    <property type="evidence" value="ECO:0007669"/>
    <property type="project" value="UniProtKB-EC"/>
</dbReference>
<dbReference type="EMBL" id="LN714476">
    <property type="protein sequence ID" value="CEL64716.1"/>
    <property type="molecule type" value="Genomic_DNA"/>
</dbReference>
<feature type="compositionally biased region" description="Polar residues" evidence="16">
    <location>
        <begin position="234"/>
        <end position="259"/>
    </location>
</feature>
<evidence type="ECO:0000256" key="10">
    <source>
        <dbReference type="ARBA" id="ARBA00029952"/>
    </source>
</evidence>
<gene>
    <name evidence="17" type="ORF">BN1204_005980</name>
</gene>
<dbReference type="Pfam" id="PF05005">
    <property type="entry name" value="Ocnus"/>
    <property type="match status" value="1"/>
</dbReference>
<dbReference type="PANTHER" id="PTHR12258:SF10">
    <property type="entry name" value="14 KDA PHOSPHOHISTIDINE PHOSPHATASE"/>
    <property type="match status" value="1"/>
</dbReference>
<comment type="function">
    <text evidence="1">Exhibits phosphohistidine phosphatase activity.</text>
</comment>
<evidence type="ECO:0000256" key="16">
    <source>
        <dbReference type="SAM" id="MobiDB-lite"/>
    </source>
</evidence>
<comment type="catalytic activity">
    <reaction evidence="13">
        <text>N(tele)-phospho-L-histidyl-[protein] + H2O = L-histidyl-[protein] + phosphate</text>
        <dbReference type="Rhea" id="RHEA:47960"/>
        <dbReference type="Rhea" id="RHEA-COMP:9745"/>
        <dbReference type="Rhea" id="RHEA-COMP:10719"/>
        <dbReference type="ChEBI" id="CHEBI:15377"/>
        <dbReference type="ChEBI" id="CHEBI:29979"/>
        <dbReference type="ChEBI" id="CHEBI:43474"/>
        <dbReference type="ChEBI" id="CHEBI:83586"/>
        <dbReference type="EC" id="3.9.1.3"/>
    </reaction>
</comment>
<feature type="region of interest" description="Disordered" evidence="16">
    <location>
        <begin position="213"/>
        <end position="263"/>
    </location>
</feature>
<evidence type="ECO:0000256" key="15">
    <source>
        <dbReference type="PIRSR" id="PIRSR607702-2"/>
    </source>
</evidence>
<dbReference type="AlphaFoldDB" id="A0A0F7U6H8"/>
<keyword evidence="8" id="KW-0378">Hydrolase</keyword>
<proteinExistence type="inferred from homology"/>
<evidence type="ECO:0000256" key="13">
    <source>
        <dbReference type="ARBA" id="ARBA00049335"/>
    </source>
</evidence>
<evidence type="ECO:0000313" key="17">
    <source>
        <dbReference type="EMBL" id="CEL64716.1"/>
    </source>
</evidence>
<dbReference type="InterPro" id="IPR007702">
    <property type="entry name" value="Janus"/>
</dbReference>
<feature type="compositionally biased region" description="Polar residues" evidence="16">
    <location>
        <begin position="52"/>
        <end position="62"/>
    </location>
</feature>
<evidence type="ECO:0000256" key="1">
    <source>
        <dbReference type="ARBA" id="ARBA00003087"/>
    </source>
</evidence>
<sequence length="389" mass="42151">MPGVSGRCGSGAGPLGLLASPSTKVHWLSLLRCRSRVLASTTNPSFLLVPRGNQSFSPTEPTVPTPVIGPRTESARKSNLVAVGPRFSSPGRTGSSNNPRPRRVPSLLVLNESPGFAGKRSEPSLRTAPLSFQSRIGRDSALFSFLSRPAVPIFTLDTNMPSLVSGRHRTPAELQAALKVVNDQLADANDLERPALELVAQKLTEELVEVERELAQKKGSSDGHVGSGDGSTSLQTSEVPQGSASVSQPSGESGDQPTISGGDEDLVTFLKGLPKVRVEDGVQKYVLIRVDPEQNETKRFETTIYLVRGNPQAEYHYQCALDTIKELESKGIEAEVQGGGRIECRMKDRQIEIYGHSYQYGRADHSITAQLIKQFFGSDYQVSWGDYGY</sequence>
<evidence type="ECO:0000256" key="8">
    <source>
        <dbReference type="ARBA" id="ARBA00022801"/>
    </source>
</evidence>
<evidence type="ECO:0000256" key="7">
    <source>
        <dbReference type="ARBA" id="ARBA00022490"/>
    </source>
</evidence>
<organism evidence="17">
    <name type="scientific">Neospora caninum (strain Liverpool)</name>
    <dbReference type="NCBI Taxonomy" id="572307"/>
    <lineage>
        <taxon>Eukaryota</taxon>
        <taxon>Sar</taxon>
        <taxon>Alveolata</taxon>
        <taxon>Apicomplexa</taxon>
        <taxon>Conoidasida</taxon>
        <taxon>Coccidia</taxon>
        <taxon>Eucoccidiorida</taxon>
        <taxon>Eimeriorina</taxon>
        <taxon>Sarcocystidae</taxon>
        <taxon>Neospora</taxon>
    </lineage>
</organism>
<keyword evidence="7" id="KW-0963">Cytoplasm</keyword>
<dbReference type="SUPFAM" id="SSF143724">
    <property type="entry name" value="PHP14-like"/>
    <property type="match status" value="1"/>
</dbReference>
<dbReference type="InterPro" id="IPR038596">
    <property type="entry name" value="Janus_sf"/>
</dbReference>
<evidence type="ECO:0000256" key="5">
    <source>
        <dbReference type="ARBA" id="ARBA00011945"/>
    </source>
</evidence>
<evidence type="ECO:0000256" key="12">
    <source>
        <dbReference type="ARBA" id="ARBA00049028"/>
    </source>
</evidence>
<feature type="binding site" evidence="15">
    <location>
        <position position="284"/>
    </location>
    <ligand>
        <name>substrate</name>
    </ligand>
</feature>
<feature type="active site" description="Proton acceptor" evidence="14">
    <location>
        <position position="316"/>
    </location>
</feature>
<reference evidence="17" key="1">
    <citation type="journal article" date="2015" name="PLoS ONE">
        <title>Comprehensive Evaluation of Toxoplasma gondii VEG and Neospora caninum LIV Genomes with Tachyzoite Stage Transcriptome and Proteome Defines Novel Transcript Features.</title>
        <authorList>
            <person name="Ramaprasad A."/>
            <person name="Mourier T."/>
            <person name="Naeem R."/>
            <person name="Malas T.B."/>
            <person name="Moussa E."/>
            <person name="Panigrahi A."/>
            <person name="Vermont S.J."/>
            <person name="Otto T.D."/>
            <person name="Wastling J."/>
            <person name="Pain A."/>
        </authorList>
    </citation>
    <scope>NUCLEOTIDE SEQUENCE</scope>
    <source>
        <strain evidence="17">Liverpool</strain>
    </source>
</reference>
<evidence type="ECO:0000256" key="2">
    <source>
        <dbReference type="ARBA" id="ARBA00004496"/>
    </source>
</evidence>
<accession>A0A0F7U6H8</accession>
<dbReference type="PANTHER" id="PTHR12258">
    <property type="entry name" value="JANUS-A/JANUS-B"/>
    <property type="match status" value="1"/>
</dbReference>
<protein>
    <recommendedName>
        <fullName evidence="6">14 kDa phosphohistidine phosphatase</fullName>
        <ecNumber evidence="5">3.9.1.3</ecNumber>
    </recommendedName>
    <alternativeName>
        <fullName evidence="11">Phosphohistidine phosphatase 1</fullName>
    </alternativeName>
    <alternativeName>
        <fullName evidence="10">Protein histidine phosphatase</fullName>
    </alternativeName>
</protein>
<feature type="compositionally biased region" description="Polar residues" evidence="16">
    <location>
        <begin position="90"/>
        <end position="99"/>
    </location>
</feature>
<keyword evidence="9" id="KW-0904">Protein phosphatase</keyword>
<evidence type="ECO:0000256" key="3">
    <source>
        <dbReference type="ARBA" id="ARBA00010971"/>
    </source>
</evidence>
<comment type="subunit">
    <text evidence="4">Monomer.</text>
</comment>